<sequence>GGTGTALSAGIIISSAYAHTGKPAYATVSPTLHVVTPGPIAITVPAASIPSI</sequence>
<gene>
    <name evidence="1" type="ORF">Tci_934370</name>
</gene>
<dbReference type="AlphaFoldDB" id="A0A699Y0C5"/>
<evidence type="ECO:0000313" key="1">
    <source>
        <dbReference type="EMBL" id="GFD62401.1"/>
    </source>
</evidence>
<comment type="caution">
    <text evidence="1">The sequence shown here is derived from an EMBL/GenBank/DDBJ whole genome shotgun (WGS) entry which is preliminary data.</text>
</comment>
<dbReference type="EMBL" id="BKCJ011924854">
    <property type="protein sequence ID" value="GFD62401.1"/>
    <property type="molecule type" value="Genomic_DNA"/>
</dbReference>
<accession>A0A699Y0C5</accession>
<name>A0A699Y0C5_TANCI</name>
<organism evidence="1">
    <name type="scientific">Tanacetum cinerariifolium</name>
    <name type="common">Dalmatian daisy</name>
    <name type="synonym">Chrysanthemum cinerariifolium</name>
    <dbReference type="NCBI Taxonomy" id="118510"/>
    <lineage>
        <taxon>Eukaryota</taxon>
        <taxon>Viridiplantae</taxon>
        <taxon>Streptophyta</taxon>
        <taxon>Embryophyta</taxon>
        <taxon>Tracheophyta</taxon>
        <taxon>Spermatophyta</taxon>
        <taxon>Magnoliopsida</taxon>
        <taxon>eudicotyledons</taxon>
        <taxon>Gunneridae</taxon>
        <taxon>Pentapetalae</taxon>
        <taxon>asterids</taxon>
        <taxon>campanulids</taxon>
        <taxon>Asterales</taxon>
        <taxon>Asteraceae</taxon>
        <taxon>Asteroideae</taxon>
        <taxon>Anthemideae</taxon>
        <taxon>Anthemidinae</taxon>
        <taxon>Tanacetum</taxon>
    </lineage>
</organism>
<proteinExistence type="predicted"/>
<protein>
    <submittedName>
        <fullName evidence="1">Uncharacterized protein</fullName>
    </submittedName>
</protein>
<feature type="non-terminal residue" evidence="1">
    <location>
        <position position="1"/>
    </location>
</feature>
<reference evidence="1" key="1">
    <citation type="journal article" date="2019" name="Sci. Rep.">
        <title>Draft genome of Tanacetum cinerariifolium, the natural source of mosquito coil.</title>
        <authorList>
            <person name="Yamashiro T."/>
            <person name="Shiraishi A."/>
            <person name="Satake H."/>
            <person name="Nakayama K."/>
        </authorList>
    </citation>
    <scope>NUCLEOTIDE SEQUENCE</scope>
</reference>